<reference evidence="2" key="1">
    <citation type="submission" date="2016-10" db="EMBL/GenBank/DDBJ databases">
        <authorList>
            <person name="Varghese N."/>
            <person name="Submissions S."/>
        </authorList>
    </citation>
    <scope>NUCLEOTIDE SEQUENCE [LARGE SCALE GENOMIC DNA]</scope>
    <source>
        <strain evidence="2">JCM 18195</strain>
    </source>
</reference>
<dbReference type="EMBL" id="FOXM01000016">
    <property type="protein sequence ID" value="SFQ31009.1"/>
    <property type="molecule type" value="Genomic_DNA"/>
</dbReference>
<evidence type="ECO:0000313" key="1">
    <source>
        <dbReference type="EMBL" id="SFQ31009.1"/>
    </source>
</evidence>
<keyword evidence="2" id="KW-1185">Reference proteome</keyword>
<accession>A0A1I5XGB6</accession>
<name>A0A1I5XGB6_9GAMM</name>
<gene>
    <name evidence="1" type="ORF">SAMN05216229_11649</name>
</gene>
<dbReference type="AlphaFoldDB" id="A0A1I5XGB6"/>
<evidence type="ECO:0008006" key="3">
    <source>
        <dbReference type="Google" id="ProtNLM"/>
    </source>
</evidence>
<dbReference type="Proteomes" id="UP000243084">
    <property type="component" value="Unassembled WGS sequence"/>
</dbReference>
<dbReference type="OrthoDB" id="5845356at2"/>
<sequence>MANPRSLVFALYNHWSVVEWLVQRSREQPAFEAEQVLGLIGKVDPSMTLEVREAVLRTLTNAEILQVLPRDELLQLNAHVLEFVRGLTREHELGLSAVLQARVQGIREATARLNEALERRDLDLLRQAAVQLAELFRQIAQQLDQDRHAILEIAEKAKASDSQIPAERRYRQVLQAYDDYVEPMAAMMDSGPAGSFYRLLEEAERRLDYSLEVLTAQGALYTLRLLVRQAGFQAKELRRLGREVLKQCSDTLLPLREELRRHNSLSAAVSQLLGQVRKRGLTRTFRHAELPLWRAERPRRVSVGDEVRAIMAEARDFQAVSLTFPEEASVVSVTELQLVDGVELRERLAASGPVPSLLDWLHAQYAHLSDATLLRLYHELINEPDWHFEQEGQKRISELDRLRVTHYPHGIFAR</sequence>
<organism evidence="1 2">
    <name type="scientific">Geopseudomonas sagittaria</name>
    <dbReference type="NCBI Taxonomy" id="1135990"/>
    <lineage>
        <taxon>Bacteria</taxon>
        <taxon>Pseudomonadati</taxon>
        <taxon>Pseudomonadota</taxon>
        <taxon>Gammaproteobacteria</taxon>
        <taxon>Pseudomonadales</taxon>
        <taxon>Pseudomonadaceae</taxon>
        <taxon>Geopseudomonas</taxon>
    </lineage>
</organism>
<dbReference type="RefSeq" id="WP_092433779.1">
    <property type="nucleotide sequence ID" value="NZ_FOXM01000016.1"/>
</dbReference>
<evidence type="ECO:0000313" key="2">
    <source>
        <dbReference type="Proteomes" id="UP000243084"/>
    </source>
</evidence>
<protein>
    <recommendedName>
        <fullName evidence="3">DUF3375 domain-containing protein</fullName>
    </recommendedName>
</protein>
<proteinExistence type="predicted"/>